<feature type="binding site" evidence="4">
    <location>
        <begin position="170"/>
        <end position="174"/>
    </location>
    <ligand>
        <name>ATP</name>
        <dbReference type="ChEBI" id="CHEBI:30616"/>
    </ligand>
</feature>
<feature type="active site" description="Proton acceptor" evidence="3">
    <location>
        <position position="140"/>
    </location>
</feature>
<dbReference type="GO" id="GO:0005524">
    <property type="term" value="F:ATP binding"/>
    <property type="evidence" value="ECO:0007669"/>
    <property type="project" value="UniProtKB-KW"/>
</dbReference>
<dbReference type="CDD" id="cd24003">
    <property type="entry name" value="ASKHA_NBD_GDA1_CD39_NTPase"/>
    <property type="match status" value="1"/>
</dbReference>
<dbReference type="Gene3D" id="3.30.420.150">
    <property type="entry name" value="Exopolyphosphatase. Domain 2"/>
    <property type="match status" value="1"/>
</dbReference>
<keyword evidence="5" id="KW-0472">Membrane</keyword>
<dbReference type="GO" id="GO:0016020">
    <property type="term" value="C:membrane"/>
    <property type="evidence" value="ECO:0007669"/>
    <property type="project" value="TreeGrafter"/>
</dbReference>
<dbReference type="PANTHER" id="PTHR11782">
    <property type="entry name" value="ADENOSINE/GUANOSINE DIPHOSPHATASE"/>
    <property type="match status" value="1"/>
</dbReference>
<dbReference type="GO" id="GO:0017110">
    <property type="term" value="F:nucleoside diphosphate phosphatase activity"/>
    <property type="evidence" value="ECO:0007669"/>
    <property type="project" value="TreeGrafter"/>
</dbReference>
<sequence length="557" mass="62419">MESGRYRWGAVIDAGSSGTRLRIFHWREVGRDELPQMREHRPKSEHDADLLRRRPGLSSFATKPLLAAQQILALLDQARRWIPVPQHSSTPLYLKATAGLRLVPPAQSKEILDTLRIVLSNSSVCPFRFAGARVITGEEEALFGWLSINALLGVLQGPPERRVGWLDLGGASAQMAAELSTPPPHDAPDAASVQQVHLPHETIYLFRISHLRFGREEAFRRSCRSLLRASESVDRDGATVRHAHPCLTLGDEISVWMTSPTNTHARREWVFYGEGNAPRCASLISTLLPEAVPCTAWSEGCSAMAVSPTRSFYGAGNYFYTAKQLEHSRSGVRVAGSLNVSAADYWRHAHHMCSQTWNETKAAWNESEWKHVRYGCFSGLYISELLLTSHGLPPEAKLVSVARSFDGTVVDWTLGSLLYDVALFPHRKPHSARSLRAEWHGRRYKGGRVAEPSSAATAAALSAMLERNKRQSQIEVPSALAKFIWNWVLPRNCNINLPLSMTPFWCLLPVGWMMLLMILAWLVGRGWMRRAGKQHQRTRHVGFHSTWNSARTMIVPQ</sequence>
<protein>
    <recommendedName>
        <fullName evidence="8">Apyrase</fullName>
    </recommendedName>
</protein>
<organism evidence="6 7">
    <name type="scientific">Prymnesium parvum</name>
    <name type="common">Toxic golden alga</name>
    <dbReference type="NCBI Taxonomy" id="97485"/>
    <lineage>
        <taxon>Eukaryota</taxon>
        <taxon>Haptista</taxon>
        <taxon>Haptophyta</taxon>
        <taxon>Prymnesiophyceae</taxon>
        <taxon>Prymnesiales</taxon>
        <taxon>Prymnesiaceae</taxon>
        <taxon>Prymnesium</taxon>
    </lineage>
</organism>
<dbReference type="InterPro" id="IPR000407">
    <property type="entry name" value="GDA1_CD39_NTPase"/>
</dbReference>
<evidence type="ECO:0000256" key="1">
    <source>
        <dbReference type="ARBA" id="ARBA00009283"/>
    </source>
</evidence>
<proteinExistence type="inferred from homology"/>
<dbReference type="Proteomes" id="UP001515480">
    <property type="component" value="Unassembled WGS sequence"/>
</dbReference>
<keyword evidence="4" id="KW-0547">Nucleotide-binding</keyword>
<keyword evidence="4" id="KW-0067">ATP-binding</keyword>
<evidence type="ECO:0000256" key="3">
    <source>
        <dbReference type="PIRSR" id="PIRSR600407-1"/>
    </source>
</evidence>
<keyword evidence="5" id="KW-0812">Transmembrane</keyword>
<dbReference type="PANTHER" id="PTHR11782:SF83">
    <property type="entry name" value="GUANOSINE-DIPHOSPHATASE"/>
    <property type="match status" value="1"/>
</dbReference>
<comment type="caution">
    <text evidence="6">The sequence shown here is derived from an EMBL/GenBank/DDBJ whole genome shotgun (WGS) entry which is preliminary data.</text>
</comment>
<evidence type="ECO:0000256" key="2">
    <source>
        <dbReference type="ARBA" id="ARBA00022801"/>
    </source>
</evidence>
<dbReference type="Gene3D" id="3.30.420.40">
    <property type="match status" value="1"/>
</dbReference>
<comment type="similarity">
    <text evidence="1">Belongs to the GDA1/CD39 NTPase family.</text>
</comment>
<keyword evidence="7" id="KW-1185">Reference proteome</keyword>
<feature type="transmembrane region" description="Helical" evidence="5">
    <location>
        <begin position="502"/>
        <end position="523"/>
    </location>
</feature>
<keyword evidence="2" id="KW-0378">Hydrolase</keyword>
<accession>A0AB34IRH5</accession>
<dbReference type="EMBL" id="JBGBPQ010000020">
    <property type="protein sequence ID" value="KAL1504054.1"/>
    <property type="molecule type" value="Genomic_DNA"/>
</dbReference>
<reference evidence="6 7" key="1">
    <citation type="journal article" date="2024" name="Science">
        <title>Giant polyketide synthase enzymes in the biosynthesis of giant marine polyether toxins.</title>
        <authorList>
            <person name="Fallon T.R."/>
            <person name="Shende V.V."/>
            <person name="Wierzbicki I.H."/>
            <person name="Pendleton A.L."/>
            <person name="Watervoot N.F."/>
            <person name="Auber R.P."/>
            <person name="Gonzalez D.J."/>
            <person name="Wisecaver J.H."/>
            <person name="Moore B.S."/>
        </authorList>
    </citation>
    <scope>NUCLEOTIDE SEQUENCE [LARGE SCALE GENOMIC DNA]</scope>
    <source>
        <strain evidence="6 7">12B1</strain>
    </source>
</reference>
<dbReference type="Pfam" id="PF01150">
    <property type="entry name" value="GDA1_CD39"/>
    <property type="match status" value="1"/>
</dbReference>
<evidence type="ECO:0000313" key="7">
    <source>
        <dbReference type="Proteomes" id="UP001515480"/>
    </source>
</evidence>
<dbReference type="GO" id="GO:0009134">
    <property type="term" value="P:nucleoside diphosphate catabolic process"/>
    <property type="evidence" value="ECO:0007669"/>
    <property type="project" value="TreeGrafter"/>
</dbReference>
<keyword evidence="5" id="KW-1133">Transmembrane helix</keyword>
<evidence type="ECO:0000256" key="5">
    <source>
        <dbReference type="SAM" id="Phobius"/>
    </source>
</evidence>
<evidence type="ECO:0000256" key="4">
    <source>
        <dbReference type="PIRSR" id="PIRSR600407-2"/>
    </source>
</evidence>
<gene>
    <name evidence="6" type="ORF">AB1Y20_010464</name>
</gene>
<dbReference type="AlphaFoldDB" id="A0AB34IRH5"/>
<evidence type="ECO:0008006" key="8">
    <source>
        <dbReference type="Google" id="ProtNLM"/>
    </source>
</evidence>
<name>A0AB34IRH5_PRYPA</name>
<evidence type="ECO:0000313" key="6">
    <source>
        <dbReference type="EMBL" id="KAL1504054.1"/>
    </source>
</evidence>